<dbReference type="AlphaFoldDB" id="A0A016XDY5"/>
<dbReference type="Gene3D" id="2.40.160.20">
    <property type="match status" value="1"/>
</dbReference>
<dbReference type="PANTHER" id="PTHR37315">
    <property type="entry name" value="UPF0311 PROTEIN BLR7842"/>
    <property type="match status" value="1"/>
</dbReference>
<sequence length="154" mass="16807">MSLATPSLDFFADLSVRVGAPQEVGATQHGQRRLIPILGGEARGVGWTARVLPGGADFQVTVSPRLTELDARYVLETDGGDRIYVHNRALRAAAPEVTARLLRGEAVDPAQVYFRCTPSFETASPALAWITERLFVGTGVRRPELVEVRFFTVN</sequence>
<dbReference type="EMBL" id="JEMG01000001">
    <property type="protein sequence ID" value="EYC49797.1"/>
    <property type="molecule type" value="Genomic_DNA"/>
</dbReference>
<gene>
    <name evidence="2" type="ORF">AZ34_01055</name>
</gene>
<evidence type="ECO:0000313" key="3">
    <source>
        <dbReference type="Proteomes" id="UP000023268"/>
    </source>
</evidence>
<dbReference type="RefSeq" id="WP_035603848.1">
    <property type="nucleotide sequence ID" value="NZ_JEMG01000001.1"/>
</dbReference>
<dbReference type="Pfam" id="PF11578">
    <property type="entry name" value="DUF3237"/>
    <property type="match status" value="1"/>
</dbReference>
<protein>
    <recommendedName>
        <fullName evidence="1">UPF0311 protein AZ34_01055</fullName>
    </recommendedName>
</protein>
<comment type="caution">
    <text evidence="2">The sequence shown here is derived from an EMBL/GenBank/DDBJ whole genome shotgun (WGS) entry which is preliminary data.</text>
</comment>
<evidence type="ECO:0000256" key="1">
    <source>
        <dbReference type="HAMAP-Rule" id="MF_00775"/>
    </source>
</evidence>
<dbReference type="eggNOG" id="ENOG5032SS8">
    <property type="taxonomic scope" value="Bacteria"/>
</dbReference>
<proteinExistence type="inferred from homology"/>
<reference evidence="2 3" key="1">
    <citation type="submission" date="2014-02" db="EMBL/GenBank/DDBJ databases">
        <title>Draft Genome of Hylemonella gracilis isolated from the Niagara River.</title>
        <authorList>
            <person name="Pawlowski D.R."/>
            <person name="Koudelka G.B."/>
        </authorList>
    </citation>
    <scope>NUCLEOTIDE SEQUENCE [LARGE SCALE GENOMIC DNA]</scope>
    <source>
        <strain evidence="2 3">Niagara R</strain>
    </source>
</reference>
<dbReference type="STRING" id="1458275.AZ34_01055"/>
<evidence type="ECO:0000313" key="2">
    <source>
        <dbReference type="EMBL" id="EYC49797.1"/>
    </source>
</evidence>
<dbReference type="HAMAP" id="MF_00775">
    <property type="entry name" value="UPF0311"/>
    <property type="match status" value="1"/>
</dbReference>
<dbReference type="InterPro" id="IPR020915">
    <property type="entry name" value="UPF0311"/>
</dbReference>
<dbReference type="PANTHER" id="PTHR37315:SF1">
    <property type="entry name" value="UPF0311 PROTEIN BLR7842"/>
    <property type="match status" value="1"/>
</dbReference>
<organism evidence="2 3">
    <name type="scientific">Hylemonella gracilis str. Niagara R</name>
    <dbReference type="NCBI Taxonomy" id="1458275"/>
    <lineage>
        <taxon>Bacteria</taxon>
        <taxon>Pseudomonadati</taxon>
        <taxon>Pseudomonadota</taxon>
        <taxon>Betaproteobacteria</taxon>
        <taxon>Burkholderiales</taxon>
        <taxon>Comamonadaceae</taxon>
        <taxon>Hylemonella</taxon>
    </lineage>
</organism>
<comment type="similarity">
    <text evidence="1">Belongs to the UPF0311 family.</text>
</comment>
<name>A0A016XDY5_9BURK</name>
<accession>A0A016XDY5</accession>
<dbReference type="Proteomes" id="UP000023268">
    <property type="component" value="Unassembled WGS sequence"/>
</dbReference>
<dbReference type="OrthoDB" id="5294829at2"/>